<feature type="compositionally biased region" description="Low complexity" evidence="1">
    <location>
        <begin position="390"/>
        <end position="401"/>
    </location>
</feature>
<keyword evidence="3" id="KW-1185">Reference proteome</keyword>
<organism evidence="2 3">
    <name type="scientific">Actinomadura decatromicini</name>
    <dbReference type="NCBI Taxonomy" id="2604572"/>
    <lineage>
        <taxon>Bacteria</taxon>
        <taxon>Bacillati</taxon>
        <taxon>Actinomycetota</taxon>
        <taxon>Actinomycetes</taxon>
        <taxon>Streptosporangiales</taxon>
        <taxon>Thermomonosporaceae</taxon>
        <taxon>Actinomadura</taxon>
    </lineage>
</organism>
<sequence length="490" mass="48668">MAPPFDGGDYANWTWQQVQAAVLAGTPKTFEDAGTHFAHAKDKLDDVAAAGKKGTEDLTGPGGTWAGPASVAFTGLMNEVLTIVVGHADVLGGPPSYQSVLDTAGDDLTDARTAVKEAMTQAAQDTIDRYNDDVTAYNTAATAYNSGNGPPPADIGPAPYVENGGAGPTVDVSRYPEIEAALNKEMRRIITTLADAYATAGGRLTDPGDAPPPSPADLPGPALKTDVDGADVPPPVVPPPVVPPPVVPPPVVPPPVVPPPVAPAPVVPGIAAPPAIIAPRAPGVGGLSLVTEPGALDTVPRDAADGPKLVPLDPAVAAPPPITAGLQIRPGAGFDGVLGDRPYTGPRAGAPPGGVAAPPGGAPSGTLGAPPLGAPPHVVAADLVPPTGLLTTGPFPPVGGTANRPPQPAPPSAPGAPRAPAPPPMPLGGGYGLMSAGPDGTGRRTTEGGPLPLSGDLYGGADDERERRNEYVDRDDDAWGSAPGAPTLGR</sequence>
<dbReference type="EMBL" id="VSRQ01000013">
    <property type="protein sequence ID" value="TYK43070.1"/>
    <property type="molecule type" value="Genomic_DNA"/>
</dbReference>
<feature type="region of interest" description="Disordered" evidence="1">
    <location>
        <begin position="390"/>
        <end position="490"/>
    </location>
</feature>
<dbReference type="AlphaFoldDB" id="A0A5D3F5X1"/>
<dbReference type="Proteomes" id="UP000323505">
    <property type="component" value="Unassembled WGS sequence"/>
</dbReference>
<feature type="region of interest" description="Disordered" evidence="1">
    <location>
        <begin position="338"/>
        <end position="373"/>
    </location>
</feature>
<comment type="caution">
    <text evidence="2">The sequence shown here is derived from an EMBL/GenBank/DDBJ whole genome shotgun (WGS) entry which is preliminary data.</text>
</comment>
<evidence type="ECO:0000256" key="1">
    <source>
        <dbReference type="SAM" id="MobiDB-lite"/>
    </source>
</evidence>
<reference evidence="2 3" key="1">
    <citation type="submission" date="2019-08" db="EMBL/GenBank/DDBJ databases">
        <title>Actinomadura sp. nov. CYP1-5 isolated from mountain soil.</title>
        <authorList>
            <person name="Songsumanus A."/>
            <person name="Kuncharoen N."/>
            <person name="Kudo T."/>
            <person name="Yuki M."/>
            <person name="Igarashi Y."/>
            <person name="Tanasupawat S."/>
        </authorList>
    </citation>
    <scope>NUCLEOTIDE SEQUENCE [LARGE SCALE GENOMIC DNA]</scope>
    <source>
        <strain evidence="2 3">CYP1-5</strain>
    </source>
</reference>
<feature type="compositionally biased region" description="Low complexity" evidence="1">
    <location>
        <begin position="345"/>
        <end position="373"/>
    </location>
</feature>
<accession>A0A5D3F5X1</accession>
<feature type="region of interest" description="Disordered" evidence="1">
    <location>
        <begin position="201"/>
        <end position="234"/>
    </location>
</feature>
<name>A0A5D3F5X1_9ACTN</name>
<evidence type="ECO:0000313" key="2">
    <source>
        <dbReference type="EMBL" id="TYK43070.1"/>
    </source>
</evidence>
<evidence type="ECO:0000313" key="3">
    <source>
        <dbReference type="Proteomes" id="UP000323505"/>
    </source>
</evidence>
<dbReference type="RefSeq" id="WP_148768041.1">
    <property type="nucleotide sequence ID" value="NZ_VSRQ01000013.1"/>
</dbReference>
<protein>
    <submittedName>
        <fullName evidence="2">Uncharacterized protein</fullName>
    </submittedName>
</protein>
<feature type="compositionally biased region" description="Basic and acidic residues" evidence="1">
    <location>
        <begin position="462"/>
        <end position="472"/>
    </location>
</feature>
<proteinExistence type="predicted"/>
<feature type="compositionally biased region" description="Pro residues" evidence="1">
    <location>
        <begin position="209"/>
        <end position="218"/>
    </location>
</feature>
<feature type="compositionally biased region" description="Pro residues" evidence="1">
    <location>
        <begin position="405"/>
        <end position="426"/>
    </location>
</feature>
<gene>
    <name evidence="2" type="ORF">FXF68_40020</name>
</gene>